<evidence type="ECO:0000256" key="1">
    <source>
        <dbReference type="SAM" id="MobiDB-lite"/>
    </source>
</evidence>
<dbReference type="EMBL" id="LWDE02002203">
    <property type="protein sequence ID" value="KAE8238253.1"/>
    <property type="molecule type" value="Genomic_DNA"/>
</dbReference>
<organism evidence="2 3">
    <name type="scientific">Tilletia controversa</name>
    <name type="common">dwarf bunt fungus</name>
    <dbReference type="NCBI Taxonomy" id="13291"/>
    <lineage>
        <taxon>Eukaryota</taxon>
        <taxon>Fungi</taxon>
        <taxon>Dikarya</taxon>
        <taxon>Basidiomycota</taxon>
        <taxon>Ustilaginomycotina</taxon>
        <taxon>Exobasidiomycetes</taxon>
        <taxon>Tilletiales</taxon>
        <taxon>Tilletiaceae</taxon>
        <taxon>Tilletia</taxon>
    </lineage>
</organism>
<sequence>MPNSRGPASARPDPSVAAGSRLPEASGSPSTPLCDLMGVRNASQVTPLCGNVRKRQNDALLTEQQQTPARPSPGGRSAADLSSLTFQRRGRKQPLLHRSLPPLPHVRRPDRLIVPKRPGTHLDLVQLDTHQLQSALPALGAASLTYRSGCATTASRLLSSTTSNAFDVAARGGIQDNRIFVKLPEDHAARKAETERFWRLRDTISTGLSRVGFTDAVSSVDAVKTGLALTLTRGCKTSEVMQHADFLKRLLEADDVVTRKPAILRVVGNVPVRVGGPVVDAKNGSSLEREIAIALNAKLSGLLSTETTQTPLVLDVFDFFSSGAPSGHSRVVLQPPPVTSAGATVTASTHAATPLAVANVDHRHIRQRSIHAQYAAKTVRVDVSHSVRVDMFHSAAPALGLISQEPAAARRVRFSTTRSILTSFILPAGQRLHQIKRAAYNVQQQAIKALQSSTTTNPTTNP</sequence>
<protein>
    <submittedName>
        <fullName evidence="2">Uncharacterized protein</fullName>
    </submittedName>
</protein>
<accession>A0A8X7SSC7</accession>
<name>A0A8X7SSC7_9BASI</name>
<evidence type="ECO:0000313" key="2">
    <source>
        <dbReference type="EMBL" id="KAE8238253.1"/>
    </source>
</evidence>
<proteinExistence type="predicted"/>
<feature type="region of interest" description="Disordered" evidence="1">
    <location>
        <begin position="85"/>
        <end position="111"/>
    </location>
</feature>
<reference evidence="2" key="1">
    <citation type="submission" date="2016-04" db="EMBL/GenBank/DDBJ databases">
        <authorList>
            <person name="Nguyen H.D."/>
            <person name="Samba Siva P."/>
            <person name="Cullis J."/>
            <person name="Levesque C.A."/>
            <person name="Hambleton S."/>
        </authorList>
    </citation>
    <scope>NUCLEOTIDE SEQUENCE</scope>
    <source>
        <strain evidence="2">DAOMC 236426</strain>
    </source>
</reference>
<comment type="caution">
    <text evidence="2">The sequence shown here is derived from an EMBL/GenBank/DDBJ whole genome shotgun (WGS) entry which is preliminary data.</text>
</comment>
<evidence type="ECO:0000313" key="3">
    <source>
        <dbReference type="Proteomes" id="UP000077684"/>
    </source>
</evidence>
<dbReference type="AlphaFoldDB" id="A0A8X7SSC7"/>
<gene>
    <name evidence="2" type="ORF">A4X06_0g8912</name>
</gene>
<dbReference type="Proteomes" id="UP000077684">
    <property type="component" value="Unassembled WGS sequence"/>
</dbReference>
<keyword evidence="3" id="KW-1185">Reference proteome</keyword>
<feature type="region of interest" description="Disordered" evidence="1">
    <location>
        <begin position="1"/>
        <end position="34"/>
    </location>
</feature>
<reference evidence="2" key="2">
    <citation type="journal article" date="2019" name="IMA Fungus">
        <title>Genome sequencing and comparison of five Tilletia species to identify candidate genes for the detection of regulated species infecting wheat.</title>
        <authorList>
            <person name="Nguyen H.D.T."/>
            <person name="Sultana T."/>
            <person name="Kesanakurti P."/>
            <person name="Hambleton S."/>
        </authorList>
    </citation>
    <scope>NUCLEOTIDE SEQUENCE</scope>
    <source>
        <strain evidence="2">DAOMC 236426</strain>
    </source>
</reference>